<evidence type="ECO:0000256" key="3">
    <source>
        <dbReference type="ARBA" id="ARBA00022670"/>
    </source>
</evidence>
<keyword evidence="9" id="KW-1185">Reference proteome</keyword>
<protein>
    <recommendedName>
        <fullName evidence="7">Ubiquitin-like protease family profile domain-containing protein</fullName>
    </recommendedName>
</protein>
<evidence type="ECO:0000313" key="8">
    <source>
        <dbReference type="EMBL" id="KAL1644372.1"/>
    </source>
</evidence>
<dbReference type="PANTHER" id="PTHR46896:SF3">
    <property type="entry name" value="FI06413P-RELATED"/>
    <property type="match status" value="1"/>
</dbReference>
<feature type="compositionally biased region" description="Basic and acidic residues" evidence="6">
    <location>
        <begin position="604"/>
        <end position="614"/>
    </location>
</feature>
<dbReference type="Gene3D" id="3.40.395.10">
    <property type="entry name" value="Adenoviral Proteinase, Chain A"/>
    <property type="match status" value="1"/>
</dbReference>
<evidence type="ECO:0000256" key="1">
    <source>
        <dbReference type="ARBA" id="ARBA00005234"/>
    </source>
</evidence>
<feature type="domain" description="Ubiquitin-like protease family profile" evidence="7">
    <location>
        <begin position="261"/>
        <end position="561"/>
    </location>
</feature>
<evidence type="ECO:0000256" key="6">
    <source>
        <dbReference type="SAM" id="MobiDB-lite"/>
    </source>
</evidence>
<dbReference type="Pfam" id="PF02902">
    <property type="entry name" value="Peptidase_C48"/>
    <property type="match status" value="2"/>
</dbReference>
<keyword evidence="2" id="KW-0597">Phosphoprotein</keyword>
<evidence type="ECO:0000313" key="9">
    <source>
        <dbReference type="Proteomes" id="UP001521184"/>
    </source>
</evidence>
<name>A0ABR3TTU6_9PEZI</name>
<feature type="compositionally biased region" description="Polar residues" evidence="6">
    <location>
        <begin position="201"/>
        <end position="213"/>
    </location>
</feature>
<dbReference type="EMBL" id="JAKEKT020000023">
    <property type="protein sequence ID" value="KAL1644372.1"/>
    <property type="molecule type" value="Genomic_DNA"/>
</dbReference>
<organism evidence="8 9">
    <name type="scientific">Diplodia intermedia</name>
    <dbReference type="NCBI Taxonomy" id="856260"/>
    <lineage>
        <taxon>Eukaryota</taxon>
        <taxon>Fungi</taxon>
        <taxon>Dikarya</taxon>
        <taxon>Ascomycota</taxon>
        <taxon>Pezizomycotina</taxon>
        <taxon>Dothideomycetes</taxon>
        <taxon>Dothideomycetes incertae sedis</taxon>
        <taxon>Botryosphaeriales</taxon>
        <taxon>Botryosphaeriaceae</taxon>
        <taxon>Diplodia</taxon>
    </lineage>
</organism>
<feature type="compositionally biased region" description="Basic and acidic residues" evidence="6">
    <location>
        <begin position="462"/>
        <end position="474"/>
    </location>
</feature>
<dbReference type="PANTHER" id="PTHR46896">
    <property type="entry name" value="SENTRIN-SPECIFIC PROTEASE"/>
    <property type="match status" value="1"/>
</dbReference>
<evidence type="ECO:0000259" key="7">
    <source>
        <dbReference type="PROSITE" id="PS50600"/>
    </source>
</evidence>
<feature type="region of interest" description="Disordered" evidence="6">
    <location>
        <begin position="730"/>
        <end position="751"/>
    </location>
</feature>
<dbReference type="InterPro" id="IPR051947">
    <property type="entry name" value="Sentrin-specific_protease"/>
</dbReference>
<keyword evidence="5" id="KW-0378">Hydrolase</keyword>
<dbReference type="SUPFAM" id="SSF54001">
    <property type="entry name" value="Cysteine proteinases"/>
    <property type="match status" value="1"/>
</dbReference>
<keyword evidence="4" id="KW-0833">Ubl conjugation pathway</keyword>
<feature type="compositionally biased region" description="Low complexity" evidence="6">
    <location>
        <begin position="632"/>
        <end position="645"/>
    </location>
</feature>
<dbReference type="PROSITE" id="PS50600">
    <property type="entry name" value="ULP_PROTEASE"/>
    <property type="match status" value="1"/>
</dbReference>
<comment type="similarity">
    <text evidence="1">Belongs to the peptidase C48 family.</text>
</comment>
<feature type="compositionally biased region" description="Pro residues" evidence="6">
    <location>
        <begin position="653"/>
        <end position="662"/>
    </location>
</feature>
<accession>A0ABR3TTU6</accession>
<dbReference type="InterPro" id="IPR003653">
    <property type="entry name" value="Peptidase_C48_C"/>
</dbReference>
<feature type="compositionally biased region" description="Basic and acidic residues" evidence="6">
    <location>
        <begin position="401"/>
        <end position="416"/>
    </location>
</feature>
<dbReference type="InterPro" id="IPR038765">
    <property type="entry name" value="Papain-like_cys_pep_sf"/>
</dbReference>
<dbReference type="Proteomes" id="UP001521184">
    <property type="component" value="Unassembled WGS sequence"/>
</dbReference>
<feature type="compositionally biased region" description="Basic residues" evidence="6">
    <location>
        <begin position="730"/>
        <end position="743"/>
    </location>
</feature>
<feature type="region of interest" description="Disordered" evidence="6">
    <location>
        <begin position="132"/>
        <end position="221"/>
    </location>
</feature>
<proteinExistence type="inferred from homology"/>
<keyword evidence="3" id="KW-0645">Protease</keyword>
<feature type="region of interest" description="Disordered" evidence="6">
    <location>
        <begin position="400"/>
        <end position="508"/>
    </location>
</feature>
<dbReference type="Gene3D" id="1.10.418.20">
    <property type="match status" value="1"/>
</dbReference>
<reference evidence="8 9" key="1">
    <citation type="journal article" date="2023" name="Plant Dis.">
        <title>First Report of Diplodia intermedia Causing Canker and Dieback Diseases on Apple Trees in Canada.</title>
        <authorList>
            <person name="Ellouze W."/>
            <person name="Ilyukhin E."/>
            <person name="Sulman M."/>
            <person name="Ali S."/>
        </authorList>
    </citation>
    <scope>NUCLEOTIDE SEQUENCE [LARGE SCALE GENOMIC DNA]</scope>
    <source>
        <strain evidence="8 9">M45-28</strain>
    </source>
</reference>
<comment type="caution">
    <text evidence="8">The sequence shown here is derived from an EMBL/GenBank/DDBJ whole genome shotgun (WGS) entry which is preliminary data.</text>
</comment>
<evidence type="ECO:0000256" key="4">
    <source>
        <dbReference type="ARBA" id="ARBA00022786"/>
    </source>
</evidence>
<feature type="compositionally biased region" description="Basic and acidic residues" evidence="6">
    <location>
        <begin position="132"/>
        <end position="157"/>
    </location>
</feature>
<feature type="region of interest" description="Disordered" evidence="6">
    <location>
        <begin position="604"/>
        <end position="687"/>
    </location>
</feature>
<sequence>MPHSPPTLESDLYLVWEPEKGRFAVHGKDGIIPVGKHVLSVERSRVNRVVYSKDDSTKVWVDGPTIDKELYKRFMEFTNTKDRDEFVEALPATTKHVEKYGENMDKAFAKATENPLRKSIPEPVDAGVEHALLESRDSQRRQETDLNGNKERTHEKASANTAANGRPRTDTRLISQLQVEPSRAESTRTSRAVRASDQPGMGTSRTLATARNTRANDHDDEVSKAECIETAEPKNSWPPMRFPPVEWKQPLVYPPTGRQRAQVYWADLFKLSDDEFLNDSIISFYMTWAAKQAEERGNLRPDKVYWFNTYFYSTLTKLARGQKAINYAGVQRWTSKIDIFSYDYVVVPINEDQHWYLAIICNLPALAKKVQNQEEAVEKERSVEIKDLPKGGLAAQVHGLLSEKQEPPSESTKESDDAGDAMEVDQPVRSDGVTGIETFGEQQNGTGDGDETMATTPQPTADEARNDVLDEIKVLPDGQEDTSKFSPGGKKGRKKQGPPVRKLDAEQTTKNLKAYLIEEGKAKRGMDIDKKTLQGTTAKCIPTQDNFCDCGIFVCLYFQKFINDADNFVHKIFRREMDKMKDWPDICPPKTRREILGLLLRLEEEQSRERSEQRKKMKAERRRLQEGVGNESSMSIPKQSSPSKIVEPEHGPKAPPGSPPPGLVTTMAATEAGPQTPTPPPRAVTPKLGRNPAVVIQASHAKDTTSDANRALTIKWKLGMPEKTKLRGRFRTHSQNLKSRRKAVTGNGGPK</sequence>
<gene>
    <name evidence="8" type="ORF">SLS58_004286</name>
</gene>
<evidence type="ECO:0000256" key="5">
    <source>
        <dbReference type="ARBA" id="ARBA00022801"/>
    </source>
</evidence>
<evidence type="ECO:0000256" key="2">
    <source>
        <dbReference type="ARBA" id="ARBA00022553"/>
    </source>
</evidence>